<reference evidence="2" key="1">
    <citation type="submission" date="2016-07" db="EMBL/GenBank/DDBJ databases">
        <authorList>
            <person name="Bretaudeau A."/>
        </authorList>
    </citation>
    <scope>NUCLEOTIDE SEQUENCE</scope>
    <source>
        <strain evidence="2">Rice</strain>
        <tissue evidence="2">Whole body</tissue>
    </source>
</reference>
<sequence>MENGLNGAVATFSKMNITSRGTVRKLYYDDETGEIITYDVNDETGELLLENKSPPFENVRQPLDAREPEAKYMKFPRGYMSKTKKFQSLKENIIAGSNRTSHRLLLIPTLMIFPGLFCVILMVLEVFLHVRCHKKNKKLKDPNLYYRSPFHMVTSTFCGVCRDCDTASKIGQLQDQRRNRYDYFRGIAL</sequence>
<evidence type="ECO:0000256" key="1">
    <source>
        <dbReference type="SAM" id="Phobius"/>
    </source>
</evidence>
<proteinExistence type="predicted"/>
<name>A0A2H1VXW8_SPOFR</name>
<dbReference type="EMBL" id="ODYU01005124">
    <property type="protein sequence ID" value="SOQ45680.1"/>
    <property type="molecule type" value="Genomic_DNA"/>
</dbReference>
<keyword evidence="1" id="KW-1133">Transmembrane helix</keyword>
<evidence type="ECO:0000313" key="2">
    <source>
        <dbReference type="EMBL" id="SOQ45680.1"/>
    </source>
</evidence>
<keyword evidence="1" id="KW-0812">Transmembrane</keyword>
<gene>
    <name evidence="2" type="ORF">SFRICE_006764</name>
</gene>
<feature type="transmembrane region" description="Helical" evidence="1">
    <location>
        <begin position="105"/>
        <end position="128"/>
    </location>
</feature>
<accession>A0A2H1VXW8</accession>
<dbReference type="OrthoDB" id="7042322at2759"/>
<keyword evidence="1" id="KW-0472">Membrane</keyword>
<organism evidence="2">
    <name type="scientific">Spodoptera frugiperda</name>
    <name type="common">Fall armyworm</name>
    <dbReference type="NCBI Taxonomy" id="7108"/>
    <lineage>
        <taxon>Eukaryota</taxon>
        <taxon>Metazoa</taxon>
        <taxon>Ecdysozoa</taxon>
        <taxon>Arthropoda</taxon>
        <taxon>Hexapoda</taxon>
        <taxon>Insecta</taxon>
        <taxon>Pterygota</taxon>
        <taxon>Neoptera</taxon>
        <taxon>Endopterygota</taxon>
        <taxon>Lepidoptera</taxon>
        <taxon>Glossata</taxon>
        <taxon>Ditrysia</taxon>
        <taxon>Noctuoidea</taxon>
        <taxon>Noctuidae</taxon>
        <taxon>Amphipyrinae</taxon>
        <taxon>Spodoptera</taxon>
    </lineage>
</organism>
<protein>
    <submittedName>
        <fullName evidence="2">SFRICE_006764</fullName>
    </submittedName>
</protein>
<dbReference type="AlphaFoldDB" id="A0A2H1VXW8"/>